<comment type="subcellular location">
    <subcellularLocation>
        <location evidence="1">Nucleus</location>
    </subcellularLocation>
</comment>
<dbReference type="InterPro" id="IPR050815">
    <property type="entry name" value="TF_fung"/>
</dbReference>
<proteinExistence type="predicted"/>
<evidence type="ECO:0000256" key="4">
    <source>
        <dbReference type="ARBA" id="ARBA00023163"/>
    </source>
</evidence>
<feature type="domain" description="Xylanolytic transcriptional activator regulatory" evidence="7">
    <location>
        <begin position="340"/>
        <end position="424"/>
    </location>
</feature>
<dbReference type="GO" id="GO:0008270">
    <property type="term" value="F:zinc ion binding"/>
    <property type="evidence" value="ECO:0007669"/>
    <property type="project" value="InterPro"/>
</dbReference>
<evidence type="ECO:0000313" key="9">
    <source>
        <dbReference type="Proteomes" id="UP000431533"/>
    </source>
</evidence>
<dbReference type="PANTHER" id="PTHR47338">
    <property type="entry name" value="ZN(II)2CYS6 TRANSCRIPTION FACTOR (EUROFUNG)-RELATED"/>
    <property type="match status" value="1"/>
</dbReference>
<keyword evidence="3" id="KW-0805">Transcription regulation</keyword>
<keyword evidence="4" id="KW-0804">Transcription</keyword>
<dbReference type="AlphaFoldDB" id="A0A8H8R4G2"/>
<dbReference type="GO" id="GO:0006351">
    <property type="term" value="P:DNA-templated transcription"/>
    <property type="evidence" value="ECO:0007669"/>
    <property type="project" value="InterPro"/>
</dbReference>
<dbReference type="InterPro" id="IPR001138">
    <property type="entry name" value="Zn2Cys6_DnaBD"/>
</dbReference>
<dbReference type="PANTHER" id="PTHR47338:SF10">
    <property type="entry name" value="TRANSCRIPTION FACTOR DOMAIN-CONTAINING PROTEIN-RELATED"/>
    <property type="match status" value="1"/>
</dbReference>
<comment type="caution">
    <text evidence="8">The sequence shown here is derived from an EMBL/GenBank/DDBJ whole genome shotgun (WGS) entry which is preliminary data.</text>
</comment>
<dbReference type="GeneID" id="41984358"/>
<accession>A0A8H8R4G2</accession>
<evidence type="ECO:0000256" key="3">
    <source>
        <dbReference type="ARBA" id="ARBA00023015"/>
    </source>
</evidence>
<evidence type="ECO:0000256" key="1">
    <source>
        <dbReference type="ARBA" id="ARBA00004123"/>
    </source>
</evidence>
<dbReference type="CDD" id="cd12148">
    <property type="entry name" value="fungal_TF_MHR"/>
    <property type="match status" value="1"/>
</dbReference>
<dbReference type="GO" id="GO:0005634">
    <property type="term" value="C:nucleus"/>
    <property type="evidence" value="ECO:0007669"/>
    <property type="project" value="UniProtKB-SubCell"/>
</dbReference>
<dbReference type="EMBL" id="QGMH01000064">
    <property type="protein sequence ID" value="TVY26704.1"/>
    <property type="molecule type" value="Genomic_DNA"/>
</dbReference>
<dbReference type="GO" id="GO:0000981">
    <property type="term" value="F:DNA-binding transcription factor activity, RNA polymerase II-specific"/>
    <property type="evidence" value="ECO:0007669"/>
    <property type="project" value="InterPro"/>
</dbReference>
<dbReference type="Pfam" id="PF04082">
    <property type="entry name" value="Fungal_trans"/>
    <property type="match status" value="1"/>
</dbReference>
<evidence type="ECO:0000259" key="7">
    <source>
        <dbReference type="SMART" id="SM00906"/>
    </source>
</evidence>
<sequence>MTSAREHEQHKVGRSGDSIRIARAEIDGNPGLACEYCRSDREVPKCSVCAKAGQNCIYPTGRLKSGPKTGSIQSKRRRARQNRAVHDNDNNENGETQLVDEELGPRSYARPQLLHSGDHDLIGSSNAYNQGDNTIQQRNECFTQVPTPPSLDLRETSETLSRIPVDRIPLSYILHPSHETNITTPTENDVEESSKTFSSATDKTNPLTDVCTALGITMETSRILISSYFNNMTFSSLFHQPSFGAKLRGLKSSADLKALMASMFSYSARFQSAPWQEKGLRNAIKRRPEIPLPSTFHALALGFIEDALDECGDETPSLSLLQALILTTFYQLSGGVRGKAWRYLGICVRIAYERNLHLVDSGAIQRSIPVGKTEIMKWCFDEERRRSWWAIWEMDVFASTIRRLPTGIDWAQNKTFLPVDDSFWFNHRYQSSCHLETKPTNRWKVLQESRNESAQAWFVVVNSLMKDAQVLSNPEAVVHRQPNLTSHGDDSKIGFTSISQESLTIIDHTLRCYMRALPEPLQWHGEFMDFKMEDPTTGQDLRRTHNSIYEIYLMCQLTRFMIYNQYAFGKDGNPTSICIGSYDQRGSQNLESTRQGQLPDMNGLAHYLEAADNVLAITNSCSDNHIRFIKPFLASTIWVAAAAQLVYKRFGPIDSNQELLESKFDILFMQCQAYTKLWDTPEVMLHNLKSLRDHLEITPRESSSPNCHPRASNDIQVRAKIPSEGSNTRLENRKGITPGSESLPANNIDFNNLHTSPQQNNLTNPTMHNRFFPPSIDQLVPNDYTIPLGDDIQSNINQNQCIDNVTQEFDMSMLCLPEDLGGVNFDAFWDGTGDSMELDFETTEVDRPFSLNDLMFDCFAK</sequence>
<feature type="region of interest" description="Disordered" evidence="6">
    <location>
        <begin position="61"/>
        <end position="95"/>
    </location>
</feature>
<reference evidence="8 9" key="1">
    <citation type="submission" date="2018-05" db="EMBL/GenBank/DDBJ databases">
        <title>Genome sequencing and assembly of the regulated plant pathogen Lachnellula willkommii and related sister species for the development of diagnostic species identification markers.</title>
        <authorList>
            <person name="Giroux E."/>
            <person name="Bilodeau G."/>
        </authorList>
    </citation>
    <scope>NUCLEOTIDE SEQUENCE [LARGE SCALE GENOMIC DNA]</scope>
    <source>
        <strain evidence="8 9">CBS 185.66</strain>
    </source>
</reference>
<name>A0A8H8R4G2_9HELO</name>
<dbReference type="RefSeq" id="XP_031005492.1">
    <property type="nucleotide sequence ID" value="XM_031149122.1"/>
</dbReference>
<dbReference type="OrthoDB" id="3862662at2759"/>
<dbReference type="CDD" id="cd00067">
    <property type="entry name" value="GAL4"/>
    <property type="match status" value="1"/>
</dbReference>
<keyword evidence="2" id="KW-0479">Metal-binding</keyword>
<gene>
    <name evidence="8" type="ORF">LHYA1_G004160</name>
</gene>
<organism evidence="8 9">
    <name type="scientific">Lachnellula hyalina</name>
    <dbReference type="NCBI Taxonomy" id="1316788"/>
    <lineage>
        <taxon>Eukaryota</taxon>
        <taxon>Fungi</taxon>
        <taxon>Dikarya</taxon>
        <taxon>Ascomycota</taxon>
        <taxon>Pezizomycotina</taxon>
        <taxon>Leotiomycetes</taxon>
        <taxon>Helotiales</taxon>
        <taxon>Lachnaceae</taxon>
        <taxon>Lachnellula</taxon>
    </lineage>
</organism>
<dbReference type="InterPro" id="IPR007219">
    <property type="entry name" value="XnlR_reg_dom"/>
</dbReference>
<protein>
    <recommendedName>
        <fullName evidence="7">Xylanolytic transcriptional activator regulatory domain-containing protein</fullName>
    </recommendedName>
</protein>
<dbReference type="SMART" id="SM00906">
    <property type="entry name" value="Fungal_trans"/>
    <property type="match status" value="1"/>
</dbReference>
<dbReference type="Proteomes" id="UP000431533">
    <property type="component" value="Unassembled WGS sequence"/>
</dbReference>
<dbReference type="GO" id="GO:0003677">
    <property type="term" value="F:DNA binding"/>
    <property type="evidence" value="ECO:0007669"/>
    <property type="project" value="InterPro"/>
</dbReference>
<evidence type="ECO:0000256" key="6">
    <source>
        <dbReference type="SAM" id="MobiDB-lite"/>
    </source>
</evidence>
<evidence type="ECO:0000256" key="5">
    <source>
        <dbReference type="ARBA" id="ARBA00023242"/>
    </source>
</evidence>
<keyword evidence="5" id="KW-0539">Nucleus</keyword>
<keyword evidence="9" id="KW-1185">Reference proteome</keyword>
<feature type="region of interest" description="Disordered" evidence="6">
    <location>
        <begin position="726"/>
        <end position="745"/>
    </location>
</feature>
<evidence type="ECO:0000313" key="8">
    <source>
        <dbReference type="EMBL" id="TVY26704.1"/>
    </source>
</evidence>
<evidence type="ECO:0000256" key="2">
    <source>
        <dbReference type="ARBA" id="ARBA00022723"/>
    </source>
</evidence>
<feature type="compositionally biased region" description="Basic residues" evidence="6">
    <location>
        <begin position="74"/>
        <end position="83"/>
    </location>
</feature>